<evidence type="ECO:0000256" key="1">
    <source>
        <dbReference type="ARBA" id="ARBA00007261"/>
    </source>
</evidence>
<reference evidence="4 5" key="1">
    <citation type="submission" date="2017-09" db="EMBL/GenBank/DDBJ databases">
        <title>Large-scale bioinformatics analysis of Bacillus genomes uncovers conserved roles of natural products in bacterial physiology.</title>
        <authorList>
            <consortium name="Agbiome Team Llc"/>
            <person name="Bleich R.M."/>
            <person name="Grubbs K.J."/>
            <person name="Santa Maria K.C."/>
            <person name="Allen S.E."/>
            <person name="Farag S."/>
            <person name="Shank E.A."/>
            <person name="Bowers A."/>
        </authorList>
    </citation>
    <scope>NUCLEOTIDE SEQUENCE [LARGE SCALE GENOMIC DNA]</scope>
    <source>
        <strain evidence="4 5">AFS004017</strain>
    </source>
</reference>
<dbReference type="InterPro" id="IPR011249">
    <property type="entry name" value="Metalloenz_LuxS/M16"/>
</dbReference>
<gene>
    <name evidence="4" type="ORF">CN684_00170</name>
</gene>
<dbReference type="SUPFAM" id="SSF63411">
    <property type="entry name" value="LuxS/MPP-like metallohydrolase"/>
    <property type="match status" value="2"/>
</dbReference>
<comment type="caution">
    <text evidence="4">The sequence shown here is derived from an EMBL/GenBank/DDBJ whole genome shotgun (WGS) entry which is preliminary data.</text>
</comment>
<evidence type="ECO:0008006" key="6">
    <source>
        <dbReference type="Google" id="ProtNLM"/>
    </source>
</evidence>
<dbReference type="Proteomes" id="UP000220045">
    <property type="component" value="Unassembled WGS sequence"/>
</dbReference>
<evidence type="ECO:0000313" key="5">
    <source>
        <dbReference type="Proteomes" id="UP000220045"/>
    </source>
</evidence>
<dbReference type="Pfam" id="PF00675">
    <property type="entry name" value="Peptidase_M16"/>
    <property type="match status" value="1"/>
</dbReference>
<dbReference type="GO" id="GO:0046872">
    <property type="term" value="F:metal ion binding"/>
    <property type="evidence" value="ECO:0007669"/>
    <property type="project" value="InterPro"/>
</dbReference>
<dbReference type="InterPro" id="IPR050361">
    <property type="entry name" value="MPP/UQCRC_Complex"/>
</dbReference>
<feature type="domain" description="Peptidase M16 N-terminal" evidence="2">
    <location>
        <begin position="56"/>
        <end position="149"/>
    </location>
</feature>
<dbReference type="InterPro" id="IPR007863">
    <property type="entry name" value="Peptidase_M16_C"/>
</dbReference>
<protein>
    <recommendedName>
        <fullName evidence="6">Insulinase family protein</fullName>
    </recommendedName>
</protein>
<evidence type="ECO:0000313" key="4">
    <source>
        <dbReference type="EMBL" id="PEJ11748.1"/>
    </source>
</evidence>
<dbReference type="PANTHER" id="PTHR11851">
    <property type="entry name" value="METALLOPROTEASE"/>
    <property type="match status" value="1"/>
</dbReference>
<sequence length="403" mass="46876">MKIKESINENIKRFKVSDSNIYIWQKPLFNTQYVSIGFQCGGMTKHILKNKELVSPGIAHLVEHITLDGIKNGLFKEFMLRGARCNGYTHLINTVYTFETMNDNTGLLIEFINHLLNLKVEDEIVIKQKEIILSEIRTQYKSPYELLINRSIESLLEEDHKWFSIIGTEEDLINIQLDEIINFKNQFYNLSNMNVLVSGAVNEQKLLNSFNEIKSLKHSESNLSVMIGNKEVKARKVSNNENQLVLSFKDAAFHNEYDIVYSEILMTILFEYIIGNGSKLFNQLKVKNCNMSFFSDFTKRYGVGIINVISNDNSIDSIETHIYKYLENFLKNNEIDDKEFIYAKNRVYGRTLSLLDYPNRASDKIQWLLSYGVNYEAYLTFINSVTKSQIINYGEKILNKLFR</sequence>
<feature type="domain" description="Peptidase M16 C-terminal" evidence="3">
    <location>
        <begin position="174"/>
        <end position="346"/>
    </location>
</feature>
<dbReference type="PANTHER" id="PTHR11851:SF49">
    <property type="entry name" value="MITOCHONDRIAL-PROCESSING PEPTIDASE SUBUNIT ALPHA"/>
    <property type="match status" value="1"/>
</dbReference>
<comment type="similarity">
    <text evidence="1">Belongs to the peptidase M16 family.</text>
</comment>
<proteinExistence type="inferred from homology"/>
<accession>A0A2A7W760</accession>
<dbReference type="Pfam" id="PF05193">
    <property type="entry name" value="Peptidase_M16_C"/>
    <property type="match status" value="1"/>
</dbReference>
<organism evidence="4 5">
    <name type="scientific">Bacillus wiedmannii</name>
    <dbReference type="NCBI Taxonomy" id="1890302"/>
    <lineage>
        <taxon>Bacteria</taxon>
        <taxon>Bacillati</taxon>
        <taxon>Bacillota</taxon>
        <taxon>Bacilli</taxon>
        <taxon>Bacillales</taxon>
        <taxon>Bacillaceae</taxon>
        <taxon>Bacillus</taxon>
        <taxon>Bacillus cereus group</taxon>
    </lineage>
</organism>
<evidence type="ECO:0000259" key="2">
    <source>
        <dbReference type="Pfam" id="PF00675"/>
    </source>
</evidence>
<dbReference type="EMBL" id="NUEL01000002">
    <property type="protein sequence ID" value="PEJ11748.1"/>
    <property type="molecule type" value="Genomic_DNA"/>
</dbReference>
<name>A0A2A7W760_9BACI</name>
<dbReference type="RefSeq" id="WP_098092400.1">
    <property type="nucleotide sequence ID" value="NZ_NUEL01000002.1"/>
</dbReference>
<dbReference type="AlphaFoldDB" id="A0A2A7W760"/>
<evidence type="ECO:0000259" key="3">
    <source>
        <dbReference type="Pfam" id="PF05193"/>
    </source>
</evidence>
<dbReference type="InterPro" id="IPR011765">
    <property type="entry name" value="Pept_M16_N"/>
</dbReference>
<dbReference type="Gene3D" id="3.30.830.10">
    <property type="entry name" value="Metalloenzyme, LuxS/M16 peptidase-like"/>
    <property type="match status" value="2"/>
</dbReference>